<dbReference type="AlphaFoldDB" id="A0A6J7BW95"/>
<evidence type="ECO:0000313" key="1">
    <source>
        <dbReference type="EMBL" id="CAB4848628.1"/>
    </source>
</evidence>
<sequence length="82" mass="8842">MKVRTTNEPVVILAVWLDEPLKETKPVDPSVRAAVYVPGRLRTKVAHPSGPVVSLKFPDGPLAVTMRPALGVPALLTTFTAR</sequence>
<proteinExistence type="predicted"/>
<dbReference type="EMBL" id="CAFBIZ010000064">
    <property type="protein sequence ID" value="CAB4848628.1"/>
    <property type="molecule type" value="Genomic_DNA"/>
</dbReference>
<accession>A0A6J7BW95</accession>
<protein>
    <submittedName>
        <fullName evidence="1">Unannotated protein</fullName>
    </submittedName>
</protein>
<name>A0A6J7BW95_9ZZZZ</name>
<organism evidence="1">
    <name type="scientific">freshwater metagenome</name>
    <dbReference type="NCBI Taxonomy" id="449393"/>
    <lineage>
        <taxon>unclassified sequences</taxon>
        <taxon>metagenomes</taxon>
        <taxon>ecological metagenomes</taxon>
    </lineage>
</organism>
<reference evidence="1" key="1">
    <citation type="submission" date="2020-05" db="EMBL/GenBank/DDBJ databases">
        <authorList>
            <person name="Chiriac C."/>
            <person name="Salcher M."/>
            <person name="Ghai R."/>
            <person name="Kavagutti S V."/>
        </authorList>
    </citation>
    <scope>NUCLEOTIDE SEQUENCE</scope>
</reference>
<gene>
    <name evidence="1" type="ORF">UFOPK3268_00642</name>
</gene>